<dbReference type="AlphaFoldDB" id="A0A3S9SIA6"/>
<protein>
    <submittedName>
        <fullName evidence="1">Uncharacterized protein</fullName>
    </submittedName>
</protein>
<sequence length="65" mass="7469">MAYYRVLRAVLQRLPGNRQNDLAAHPNCQEEFTIHDQSGRPLRVQVPLLTVSPEQFPDQIDELAI</sequence>
<name>A0A3S9SIA6_EIKCO</name>
<accession>A0A3S9SIA6</accession>
<reference evidence="1 2" key="1">
    <citation type="submission" date="2018-12" db="EMBL/GenBank/DDBJ databases">
        <title>Genome sequencing of Eikenella corrodens KCOM 3110 (= JS217).</title>
        <authorList>
            <person name="Koo J.-K."/>
            <person name="Park S.-N."/>
            <person name="Lim Y.K."/>
        </authorList>
    </citation>
    <scope>NUCLEOTIDE SEQUENCE [LARGE SCALE GENOMIC DNA]</scope>
    <source>
        <strain evidence="1 2">KCOM 3110</strain>
    </source>
</reference>
<gene>
    <name evidence="1" type="ORF">ELB75_03845</name>
</gene>
<evidence type="ECO:0000313" key="2">
    <source>
        <dbReference type="Proteomes" id="UP000282435"/>
    </source>
</evidence>
<evidence type="ECO:0000313" key="1">
    <source>
        <dbReference type="EMBL" id="AZR59237.1"/>
    </source>
</evidence>
<dbReference type="EMBL" id="CP034670">
    <property type="protein sequence ID" value="AZR59237.1"/>
    <property type="molecule type" value="Genomic_DNA"/>
</dbReference>
<dbReference type="RefSeq" id="WP_126982789.1">
    <property type="nucleotide sequence ID" value="NZ_CP034670.1"/>
</dbReference>
<organism evidence="1 2">
    <name type="scientific">Eikenella corrodens</name>
    <dbReference type="NCBI Taxonomy" id="539"/>
    <lineage>
        <taxon>Bacteria</taxon>
        <taxon>Pseudomonadati</taxon>
        <taxon>Pseudomonadota</taxon>
        <taxon>Betaproteobacteria</taxon>
        <taxon>Neisseriales</taxon>
        <taxon>Neisseriaceae</taxon>
        <taxon>Eikenella</taxon>
    </lineage>
</organism>
<proteinExistence type="predicted"/>
<dbReference type="Proteomes" id="UP000282435">
    <property type="component" value="Chromosome"/>
</dbReference>